<dbReference type="AlphaFoldDB" id="A0A183BMG1"/>
<protein>
    <submittedName>
        <fullName evidence="2">PH domain-containing protein</fullName>
    </submittedName>
</protein>
<reference evidence="2" key="2">
    <citation type="submission" date="2016-06" db="UniProtKB">
        <authorList>
            <consortium name="WormBaseParasite"/>
        </authorList>
    </citation>
    <scope>IDENTIFICATION</scope>
</reference>
<evidence type="ECO:0000313" key="2">
    <source>
        <dbReference type="WBParaSite" id="GPLIN_000179600"/>
    </source>
</evidence>
<organism evidence="1 2">
    <name type="scientific">Globodera pallida</name>
    <name type="common">Potato cyst nematode worm</name>
    <name type="synonym">Heterodera pallida</name>
    <dbReference type="NCBI Taxonomy" id="36090"/>
    <lineage>
        <taxon>Eukaryota</taxon>
        <taxon>Metazoa</taxon>
        <taxon>Ecdysozoa</taxon>
        <taxon>Nematoda</taxon>
        <taxon>Chromadorea</taxon>
        <taxon>Rhabditida</taxon>
        <taxon>Tylenchina</taxon>
        <taxon>Tylenchomorpha</taxon>
        <taxon>Tylenchoidea</taxon>
        <taxon>Heteroderidae</taxon>
        <taxon>Heteroderinae</taxon>
        <taxon>Globodera</taxon>
    </lineage>
</organism>
<accession>A0A183BMG1</accession>
<dbReference type="WBParaSite" id="GPLIN_000179600">
    <property type="protein sequence ID" value="GPLIN_000179600"/>
    <property type="gene ID" value="GPLIN_000179600"/>
</dbReference>
<keyword evidence="1" id="KW-1185">Reference proteome</keyword>
<dbReference type="Proteomes" id="UP000050741">
    <property type="component" value="Unassembled WGS sequence"/>
</dbReference>
<proteinExistence type="predicted"/>
<evidence type="ECO:0000313" key="1">
    <source>
        <dbReference type="Proteomes" id="UP000050741"/>
    </source>
</evidence>
<reference evidence="1" key="1">
    <citation type="submission" date="2014-05" db="EMBL/GenBank/DDBJ databases">
        <title>The genome and life-stage specific transcriptomes of Globodera pallida elucidate key aspects of plant parasitism by a cyst nematode.</title>
        <authorList>
            <person name="Cotton J.A."/>
            <person name="Lilley C.J."/>
            <person name="Jones L.M."/>
            <person name="Kikuchi T."/>
            <person name="Reid A.J."/>
            <person name="Thorpe P."/>
            <person name="Tsai I.J."/>
            <person name="Beasley H."/>
            <person name="Blok V."/>
            <person name="Cock P.J.A."/>
            <person name="Van den Akker S.E."/>
            <person name="Holroyd N."/>
            <person name="Hunt M."/>
            <person name="Mantelin S."/>
            <person name="Naghra H."/>
            <person name="Pain A."/>
            <person name="Palomares-Rius J.E."/>
            <person name="Zarowiecki M."/>
            <person name="Berriman M."/>
            <person name="Jones J.T."/>
            <person name="Urwin P.E."/>
        </authorList>
    </citation>
    <scope>NUCLEOTIDE SEQUENCE [LARGE SCALE GENOMIC DNA]</scope>
    <source>
        <strain evidence="1">Lindley</strain>
    </source>
</reference>
<name>A0A183BMG1_GLOPA</name>
<sequence length="103" mass="12061">MVAHAPRGRTPEVIVPFELVNNLTGERLVFRRFDNCDKRNWLLVRCPIERDEDKWVKEAAEWDWHRQRNAIFINFNDWDIGDGLLDANDGPSEPKKAKNSEDG</sequence>